<dbReference type="EMBL" id="LT882678">
    <property type="protein sequence ID" value="SMY22243.1"/>
    <property type="molecule type" value="Genomic_DNA"/>
</dbReference>
<feature type="compositionally biased region" description="Acidic residues" evidence="1">
    <location>
        <begin position="399"/>
        <end position="412"/>
    </location>
</feature>
<proteinExistence type="predicted"/>
<feature type="compositionally biased region" description="Low complexity" evidence="1">
    <location>
        <begin position="362"/>
        <end position="385"/>
    </location>
</feature>
<feature type="compositionally biased region" description="Low complexity" evidence="1">
    <location>
        <begin position="194"/>
        <end position="209"/>
    </location>
</feature>
<feature type="region of interest" description="Disordered" evidence="1">
    <location>
        <begin position="1"/>
        <end position="21"/>
    </location>
</feature>
<dbReference type="AlphaFoldDB" id="A0A1Y6LCT2"/>
<dbReference type="Proteomes" id="UP000215453">
    <property type="component" value="Chromosome 3"/>
</dbReference>
<feature type="compositionally biased region" description="Basic and acidic residues" evidence="1">
    <location>
        <begin position="308"/>
        <end position="318"/>
    </location>
</feature>
<feature type="compositionally biased region" description="Polar residues" evidence="1">
    <location>
        <begin position="90"/>
        <end position="105"/>
    </location>
</feature>
<evidence type="ECO:0000256" key="1">
    <source>
        <dbReference type="SAM" id="MobiDB-lite"/>
    </source>
</evidence>
<feature type="region of interest" description="Disordered" evidence="1">
    <location>
        <begin position="67"/>
        <end position="111"/>
    </location>
</feature>
<sequence>MAEPSCRGDANTRRQSFRKSLADAALPQEYLDLLEQKRKQLDDSIHKYIAAKERDYKTYEKDLRVQYKQSGNGGGGVNEATAGKTRRTSSESTVRDPSNSPQIRGQQQQQSVVDALLANGLSRQQIGQPLAISAVDDEDGSTVLQAKSAAGLVNRRASNEREKEFLGVFTPMFLPALGEKVERKEEKEDDVPLGAGRSESAPPAAAPSREGGGEEDALQRANSDSTVQAKLKRPVHLQLAHRTSSSGSSADGRLASALKSPSGERSKRKRVSLAVGDSIVKPSDNVPLSLLNNNHTPSHSRTRSSSSSRKEKEREKMASIDAQVASGLNGVKGVAAAQSETRPSTDPSPQPSVTTQPAKADPSPARSPETTTPAATPNSSTTQTPISPPEPSRTKLDPDGDLFDLENEDEDSDRPQSPDSTSDPDEPIVTGRVQPSPSLRSSPDDTSDQDMVTSSPADHIEPLSPSSYTSPSSSRQPTYPGFRRPSANMDPVYRGQDYERAEERVVAEEIYGSRYERAGASSFTSGSLGESFMARNAELMRARVGGSQSQRREAEGVRS</sequence>
<evidence type="ECO:0000313" key="2">
    <source>
        <dbReference type="EMBL" id="SMY22243.1"/>
    </source>
</evidence>
<accession>A0A1Y6LCT2</accession>
<feature type="compositionally biased region" description="Polar residues" evidence="1">
    <location>
        <begin position="338"/>
        <end position="357"/>
    </location>
</feature>
<protein>
    <submittedName>
        <fullName evidence="2">Uncharacterized protein</fullName>
    </submittedName>
</protein>
<organism evidence="2 3">
    <name type="scientific">Zymoseptoria tritici ST99CH_1A5</name>
    <dbReference type="NCBI Taxonomy" id="1276529"/>
    <lineage>
        <taxon>Eukaryota</taxon>
        <taxon>Fungi</taxon>
        <taxon>Dikarya</taxon>
        <taxon>Ascomycota</taxon>
        <taxon>Pezizomycotina</taxon>
        <taxon>Dothideomycetes</taxon>
        <taxon>Dothideomycetidae</taxon>
        <taxon>Mycosphaerellales</taxon>
        <taxon>Mycosphaerellaceae</taxon>
        <taxon>Zymoseptoria</taxon>
    </lineage>
</organism>
<feature type="region of interest" description="Disordered" evidence="1">
    <location>
        <begin position="178"/>
        <end position="496"/>
    </location>
</feature>
<feature type="compositionally biased region" description="Low complexity" evidence="1">
    <location>
        <begin position="462"/>
        <end position="480"/>
    </location>
</feature>
<gene>
    <name evidence="2" type="ORF">ZT1A5_G3682</name>
</gene>
<name>A0A1Y6LCT2_ZYMTR</name>
<evidence type="ECO:0000313" key="3">
    <source>
        <dbReference type="Proteomes" id="UP000215453"/>
    </source>
</evidence>
<reference evidence="2 3" key="1">
    <citation type="submission" date="2016-10" db="EMBL/GenBank/DDBJ databases">
        <authorList>
            <person name="Varghese N."/>
        </authorList>
    </citation>
    <scope>NUCLEOTIDE SEQUENCE [LARGE SCALE GENOMIC DNA]</scope>
</reference>